<dbReference type="RefSeq" id="WP_139607107.1">
    <property type="nucleotide sequence ID" value="NZ_VDCQ01000085.1"/>
</dbReference>
<dbReference type="Proteomes" id="UP000307943">
    <property type="component" value="Unassembled WGS sequence"/>
</dbReference>
<dbReference type="AlphaFoldDB" id="A0A5C4SZL7"/>
<evidence type="ECO:0000313" key="1">
    <source>
        <dbReference type="EMBL" id="TNJ60300.1"/>
    </source>
</evidence>
<keyword evidence="2" id="KW-1185">Reference proteome</keyword>
<dbReference type="EMBL" id="VDCQ01000085">
    <property type="protein sequence ID" value="TNJ60300.1"/>
    <property type="molecule type" value="Genomic_DNA"/>
</dbReference>
<reference evidence="1 2" key="1">
    <citation type="submission" date="2019-05" db="EMBL/GenBank/DDBJ databases">
        <title>We sequenced the genome of Paenibacillus hemerocallicola KCTC 33185 for further insight into its adaptation and study the phylogeny of Paenibacillus.</title>
        <authorList>
            <person name="Narsing Rao M.P."/>
        </authorList>
    </citation>
    <scope>NUCLEOTIDE SEQUENCE [LARGE SCALE GENOMIC DNA]</scope>
    <source>
        <strain evidence="1 2">KCTC 33185</strain>
    </source>
</reference>
<organism evidence="1 2">
    <name type="scientific">Paenibacillus hemerocallicola</name>
    <dbReference type="NCBI Taxonomy" id="1172614"/>
    <lineage>
        <taxon>Bacteria</taxon>
        <taxon>Bacillati</taxon>
        <taxon>Bacillota</taxon>
        <taxon>Bacilli</taxon>
        <taxon>Bacillales</taxon>
        <taxon>Paenibacillaceae</taxon>
        <taxon>Paenibacillus</taxon>
    </lineage>
</organism>
<proteinExistence type="predicted"/>
<sequence length="199" mass="23272">MNTNTICSRESLEHADFPYKNGTENQVDGQAADVPVNRYLFERLREWRAAYPGTLYVFENRMIQNLFALPWPNLPIYLDDLRSFRKESVDGVVYEAYEPGIGPFVPMLDTLAKAMWSPDLPYEPTPFEQAFLRDHDGPQWPGNRYWESFRDELPLEGIYPLVSDFRDKTCRATVAALLGHVLSRVDRIELDWLYIGYRR</sequence>
<protein>
    <submittedName>
        <fullName evidence="1">Uncharacterized protein</fullName>
    </submittedName>
</protein>
<accession>A0A5C4SZL7</accession>
<gene>
    <name evidence="1" type="ORF">FE784_36145</name>
</gene>
<evidence type="ECO:0000313" key="2">
    <source>
        <dbReference type="Proteomes" id="UP000307943"/>
    </source>
</evidence>
<comment type="caution">
    <text evidence="1">The sequence shown here is derived from an EMBL/GenBank/DDBJ whole genome shotgun (WGS) entry which is preliminary data.</text>
</comment>
<name>A0A5C4SZL7_9BACL</name>